<keyword evidence="1" id="KW-1133">Transmembrane helix</keyword>
<reference evidence="2 3" key="1">
    <citation type="journal article" date="2018" name="BMC Genomics">
        <title>The genome of Naegleria lovaniensis, the basis for a comparative approach to unravel pathogenicity factors of the human pathogenic amoeba N. fowleri.</title>
        <authorList>
            <person name="Liechti N."/>
            <person name="Schurch N."/>
            <person name="Bruggmann R."/>
            <person name="Wittwer M."/>
        </authorList>
    </citation>
    <scope>NUCLEOTIDE SEQUENCE [LARGE SCALE GENOMIC DNA]</scope>
    <source>
        <strain evidence="2 3">ATCC 30569</strain>
    </source>
</reference>
<organism evidence="2 3">
    <name type="scientific">Naegleria lovaniensis</name>
    <name type="common">Amoeba</name>
    <dbReference type="NCBI Taxonomy" id="51637"/>
    <lineage>
        <taxon>Eukaryota</taxon>
        <taxon>Discoba</taxon>
        <taxon>Heterolobosea</taxon>
        <taxon>Tetramitia</taxon>
        <taxon>Eutetramitia</taxon>
        <taxon>Vahlkampfiidae</taxon>
        <taxon>Naegleria</taxon>
    </lineage>
</organism>
<evidence type="ECO:0000256" key="1">
    <source>
        <dbReference type="SAM" id="Phobius"/>
    </source>
</evidence>
<keyword evidence="1" id="KW-0472">Membrane</keyword>
<protein>
    <recommendedName>
        <fullName evidence="4">Transmembrane protein</fullName>
    </recommendedName>
</protein>
<gene>
    <name evidence="2" type="ORF">C9374_004243</name>
</gene>
<sequence length="237" mass="27905">MSLTARQAKQPISEQQLQSLFDKKRLQHEQKHQEYVTMMKTRSKERTREFVKWVGLFSILFFSITLYHINWLWAPEIEGALKDSLIYYFRDDEFISQLFLSIYDDHKKMTHRTHLENIISTLRTTINVASTGTYIEEFGNLETVKCLLELLSTAQLTDRITTIYQQKANEEVENNLSKLAATTLTSFVKHFNQHPQIIDNLSYLILNQQEEKVVMFVSNGKTVVKNLLTFSKFLRRT</sequence>
<dbReference type="EMBL" id="PYSW02000020">
    <property type="protein sequence ID" value="KAG2383572.1"/>
    <property type="molecule type" value="Genomic_DNA"/>
</dbReference>
<dbReference type="GeneID" id="68096698"/>
<dbReference type="Proteomes" id="UP000816034">
    <property type="component" value="Unassembled WGS sequence"/>
</dbReference>
<dbReference type="AlphaFoldDB" id="A0AA88GSJ4"/>
<feature type="transmembrane region" description="Helical" evidence="1">
    <location>
        <begin position="50"/>
        <end position="73"/>
    </location>
</feature>
<accession>A0AA88GSJ4</accession>
<keyword evidence="3" id="KW-1185">Reference proteome</keyword>
<evidence type="ECO:0000313" key="3">
    <source>
        <dbReference type="Proteomes" id="UP000816034"/>
    </source>
</evidence>
<dbReference type="RefSeq" id="XP_044549251.1">
    <property type="nucleotide sequence ID" value="XM_044693861.1"/>
</dbReference>
<name>A0AA88GSJ4_NAELO</name>
<keyword evidence="1" id="KW-0812">Transmembrane</keyword>
<evidence type="ECO:0000313" key="2">
    <source>
        <dbReference type="EMBL" id="KAG2383572.1"/>
    </source>
</evidence>
<comment type="caution">
    <text evidence="2">The sequence shown here is derived from an EMBL/GenBank/DDBJ whole genome shotgun (WGS) entry which is preliminary data.</text>
</comment>
<proteinExistence type="predicted"/>
<evidence type="ECO:0008006" key="4">
    <source>
        <dbReference type="Google" id="ProtNLM"/>
    </source>
</evidence>